<dbReference type="Proteomes" id="UP000598350">
    <property type="component" value="Unassembled WGS sequence"/>
</dbReference>
<evidence type="ECO:0000313" key="2">
    <source>
        <dbReference type="EMBL" id="MBD0852447.1"/>
    </source>
</evidence>
<gene>
    <name evidence="2" type="primary">vanZ</name>
    <name evidence="2" type="ORF">HPE63_17345</name>
</gene>
<accession>A0ABR7VIS4</accession>
<dbReference type="RefSeq" id="WP_188315571.1">
    <property type="nucleotide sequence ID" value="NZ_JABTCG010000008.1"/>
</dbReference>
<keyword evidence="1" id="KW-1133">Transmembrane helix</keyword>
<keyword evidence="1" id="KW-0812">Transmembrane</keyword>
<feature type="transmembrane region" description="Helical" evidence="1">
    <location>
        <begin position="88"/>
        <end position="110"/>
    </location>
</feature>
<reference evidence="2 3" key="1">
    <citation type="submission" date="2020-05" db="EMBL/GenBank/DDBJ databases">
        <title>The draft genome sequence of Maribacter arenosus CAU 1321.</title>
        <authorList>
            <person name="Mu L."/>
        </authorList>
    </citation>
    <scope>NUCLEOTIDE SEQUENCE [LARGE SCALE GENOMIC DNA]</scope>
    <source>
        <strain evidence="2 3">CAU 1321</strain>
    </source>
</reference>
<sequence length="116" mass="13283">MVFVTFSSLYTFEGDDLSSFNIPYADKLVHFTFYFVGLILGSLYVLQLKDRQQVILRKIVILAFVLVLFGIIIEVIQGKWTVNRSGEVFDALANTTGVVMGFIVIFNRFYKQRGLK</sequence>
<dbReference type="NCBIfam" id="NF037970">
    <property type="entry name" value="vanZ_1"/>
    <property type="match status" value="1"/>
</dbReference>
<keyword evidence="1" id="KW-0472">Membrane</keyword>
<feature type="transmembrane region" description="Helical" evidence="1">
    <location>
        <begin position="59"/>
        <end position="76"/>
    </location>
</feature>
<feature type="transmembrane region" description="Helical" evidence="1">
    <location>
        <begin position="28"/>
        <end position="47"/>
    </location>
</feature>
<proteinExistence type="predicted"/>
<dbReference type="EMBL" id="JABTCG010000008">
    <property type="protein sequence ID" value="MBD0852447.1"/>
    <property type="molecule type" value="Genomic_DNA"/>
</dbReference>
<organism evidence="2 3">
    <name type="scientific">Maribacter arenosus</name>
    <dbReference type="NCBI Taxonomy" id="1854708"/>
    <lineage>
        <taxon>Bacteria</taxon>
        <taxon>Pseudomonadati</taxon>
        <taxon>Bacteroidota</taxon>
        <taxon>Flavobacteriia</taxon>
        <taxon>Flavobacteriales</taxon>
        <taxon>Flavobacteriaceae</taxon>
        <taxon>Maribacter</taxon>
    </lineage>
</organism>
<keyword evidence="3" id="KW-1185">Reference proteome</keyword>
<name>A0ABR7VIS4_9FLAO</name>
<comment type="caution">
    <text evidence="2">The sequence shown here is derived from an EMBL/GenBank/DDBJ whole genome shotgun (WGS) entry which is preliminary data.</text>
</comment>
<evidence type="ECO:0000256" key="1">
    <source>
        <dbReference type="SAM" id="Phobius"/>
    </source>
</evidence>
<evidence type="ECO:0000313" key="3">
    <source>
        <dbReference type="Proteomes" id="UP000598350"/>
    </source>
</evidence>
<protein>
    <submittedName>
        <fullName evidence="2">VanZ family protein</fullName>
    </submittedName>
</protein>